<dbReference type="AlphaFoldDB" id="A0A7G9SQ89"/>
<keyword evidence="3" id="KW-1185">Reference proteome</keyword>
<dbReference type="RefSeq" id="WP_187552531.1">
    <property type="nucleotide sequence ID" value="NZ_BMZL01000001.1"/>
</dbReference>
<dbReference type="Proteomes" id="UP000515804">
    <property type="component" value="Chromosome"/>
</dbReference>
<sequence>MRILRNGSRGHDVEYMQRLLVRADVRDRVDSPFYGSDGIFGPQTEQAVRALQRRRPGLTVDGVVGPRTWTALGLRDHREHPIRRYGQPTGMTCWSAAATMILGTNMSVGSGTAATGDSGGLSPSIDNVTAFGQGLGWSMPNHTPTVSALVAMLMRTPLWLGVRHSSGRHAVVLSGVYSDGDASGAGTMVRIHDPWPVGQGAVYTSFLNPIVLRDGSLRYAASLELLLVPY</sequence>
<accession>A0A7G9SQ89</accession>
<name>A0A7G9SQ89_9GAMM</name>
<dbReference type="SUPFAM" id="SSF47090">
    <property type="entry name" value="PGBD-like"/>
    <property type="match status" value="1"/>
</dbReference>
<dbReference type="InterPro" id="IPR002477">
    <property type="entry name" value="Peptidoglycan-bd-like"/>
</dbReference>
<dbReference type="Gene3D" id="1.10.101.10">
    <property type="entry name" value="PGBD-like superfamily/PGBD"/>
    <property type="match status" value="1"/>
</dbReference>
<evidence type="ECO:0000313" key="3">
    <source>
        <dbReference type="Proteomes" id="UP000515804"/>
    </source>
</evidence>
<proteinExistence type="predicted"/>
<dbReference type="InterPro" id="IPR036365">
    <property type="entry name" value="PGBD-like_sf"/>
</dbReference>
<feature type="domain" description="Peptidoglycan binding-like" evidence="1">
    <location>
        <begin position="10"/>
        <end position="72"/>
    </location>
</feature>
<dbReference type="InterPro" id="IPR036366">
    <property type="entry name" value="PGBDSf"/>
</dbReference>
<evidence type="ECO:0000259" key="1">
    <source>
        <dbReference type="Pfam" id="PF01471"/>
    </source>
</evidence>
<gene>
    <name evidence="2" type="ORF">H9L16_15540</name>
</gene>
<dbReference type="Pfam" id="PF12385">
    <property type="entry name" value="Peptidase_C70"/>
    <property type="match status" value="1"/>
</dbReference>
<dbReference type="EMBL" id="CP060719">
    <property type="protein sequence ID" value="QNN70014.1"/>
    <property type="molecule type" value="Genomic_DNA"/>
</dbReference>
<evidence type="ECO:0000313" key="2">
    <source>
        <dbReference type="EMBL" id="QNN70014.1"/>
    </source>
</evidence>
<dbReference type="InterPro" id="IPR022118">
    <property type="entry name" value="Peptidase_C70_AvrRpt2"/>
</dbReference>
<organism evidence="2 3">
    <name type="scientific">Thermomonas carbonis</name>
    <dbReference type="NCBI Taxonomy" id="1463158"/>
    <lineage>
        <taxon>Bacteria</taxon>
        <taxon>Pseudomonadati</taxon>
        <taxon>Pseudomonadota</taxon>
        <taxon>Gammaproteobacteria</taxon>
        <taxon>Lysobacterales</taxon>
        <taxon>Lysobacteraceae</taxon>
        <taxon>Thermomonas</taxon>
    </lineage>
</organism>
<reference evidence="2 3" key="1">
    <citation type="submission" date="2020-08" db="EMBL/GenBank/DDBJ databases">
        <title>Genome sequence of Thermomonas carbonis KCTC 42013T.</title>
        <authorList>
            <person name="Hyun D.-W."/>
            <person name="Bae J.-W."/>
        </authorList>
    </citation>
    <scope>NUCLEOTIDE SEQUENCE [LARGE SCALE GENOMIC DNA]</scope>
    <source>
        <strain evidence="2 3">KCTC 42013</strain>
    </source>
</reference>
<dbReference type="KEGG" id="tcn:H9L16_15540"/>
<protein>
    <submittedName>
        <fullName evidence="2">Peptidoglycan-binding protein</fullName>
    </submittedName>
</protein>
<dbReference type="Pfam" id="PF01471">
    <property type="entry name" value="PG_binding_1"/>
    <property type="match status" value="1"/>
</dbReference>